<dbReference type="OrthoDB" id="540004at2759"/>
<dbReference type="PANTHER" id="PTHR12843:SF5">
    <property type="entry name" value="EEF1A LYSINE METHYLTRANSFERASE 2"/>
    <property type="match status" value="1"/>
</dbReference>
<keyword evidence="2 5" id="KW-0489">Methyltransferase</keyword>
<dbReference type="EC" id="2.1.1.-" evidence="5"/>
<evidence type="ECO:0000256" key="2">
    <source>
        <dbReference type="ARBA" id="ARBA00022603"/>
    </source>
</evidence>
<keyword evidence="4 5" id="KW-0949">S-adenosyl-L-methionine</keyword>
<comment type="subcellular location">
    <subcellularLocation>
        <location evidence="5">Cytoplasm</location>
    </subcellularLocation>
</comment>
<evidence type="ECO:0000256" key="1">
    <source>
        <dbReference type="ARBA" id="ARBA00022490"/>
    </source>
</evidence>
<evidence type="ECO:0000313" key="7">
    <source>
        <dbReference type="EMBL" id="KAF2883958.1"/>
    </source>
</evidence>
<evidence type="ECO:0000256" key="3">
    <source>
        <dbReference type="ARBA" id="ARBA00022679"/>
    </source>
</evidence>
<dbReference type="GO" id="GO:0032259">
    <property type="term" value="P:methylation"/>
    <property type="evidence" value="ECO:0007669"/>
    <property type="project" value="UniProtKB-KW"/>
</dbReference>
<feature type="domain" description="Methyltransferase" evidence="6">
    <location>
        <begin position="58"/>
        <end position="184"/>
    </location>
</feature>
<dbReference type="GO" id="GO:0005737">
    <property type="term" value="C:cytoplasm"/>
    <property type="evidence" value="ECO:0007669"/>
    <property type="project" value="UniProtKB-SubCell"/>
</dbReference>
<accession>A0A8K0CB15</accession>
<dbReference type="PANTHER" id="PTHR12843">
    <property type="entry name" value="PROTEIN-LYSINE N-METHYLTRANSFERASE METTL10"/>
    <property type="match status" value="1"/>
</dbReference>
<dbReference type="EMBL" id="VTPC01090252">
    <property type="protein sequence ID" value="KAF2883958.1"/>
    <property type="molecule type" value="Genomic_DNA"/>
</dbReference>
<keyword evidence="8" id="KW-1185">Reference proteome</keyword>
<evidence type="ECO:0000259" key="6">
    <source>
        <dbReference type="Pfam" id="PF13847"/>
    </source>
</evidence>
<keyword evidence="1 5" id="KW-0963">Cytoplasm</keyword>
<comment type="function">
    <text evidence="5">S-adenosyl-L-methionine-dependent protein-lysine N-methyltransferase that methylates elongation factor 1-alpha.</text>
</comment>
<comment type="similarity">
    <text evidence="5">Belongs to the class I-like SAM-binding methyltransferase superfamily. EFM4 family.</text>
</comment>
<dbReference type="Pfam" id="PF13847">
    <property type="entry name" value="Methyltransf_31"/>
    <property type="match status" value="1"/>
</dbReference>
<organism evidence="7 8">
    <name type="scientific">Ignelater luminosus</name>
    <name type="common">Cucubano</name>
    <name type="synonym">Pyrophorus luminosus</name>
    <dbReference type="NCBI Taxonomy" id="2038154"/>
    <lineage>
        <taxon>Eukaryota</taxon>
        <taxon>Metazoa</taxon>
        <taxon>Ecdysozoa</taxon>
        <taxon>Arthropoda</taxon>
        <taxon>Hexapoda</taxon>
        <taxon>Insecta</taxon>
        <taxon>Pterygota</taxon>
        <taxon>Neoptera</taxon>
        <taxon>Endopterygota</taxon>
        <taxon>Coleoptera</taxon>
        <taxon>Polyphaga</taxon>
        <taxon>Elateriformia</taxon>
        <taxon>Elateroidea</taxon>
        <taxon>Elateridae</taxon>
        <taxon>Agrypninae</taxon>
        <taxon>Pyrophorini</taxon>
        <taxon>Ignelater</taxon>
    </lineage>
</organism>
<gene>
    <name evidence="7" type="ORF">ILUMI_22216</name>
</gene>
<name>A0A8K0CB15_IGNLU</name>
<dbReference type="GO" id="GO:0016279">
    <property type="term" value="F:protein-lysine N-methyltransferase activity"/>
    <property type="evidence" value="ECO:0007669"/>
    <property type="project" value="UniProtKB-UniRule"/>
</dbReference>
<protein>
    <recommendedName>
        <fullName evidence="5">Protein-lysine N-methyltransferase ILUMI_22216</fullName>
        <ecNumber evidence="5">2.1.1.-</ecNumber>
    </recommendedName>
</protein>
<dbReference type="SUPFAM" id="SSF53335">
    <property type="entry name" value="S-adenosyl-L-methionine-dependent methyltransferases"/>
    <property type="match status" value="1"/>
</dbReference>
<dbReference type="CDD" id="cd02440">
    <property type="entry name" value="AdoMet_MTases"/>
    <property type="match status" value="1"/>
</dbReference>
<dbReference type="InterPro" id="IPR025714">
    <property type="entry name" value="Methyltranfer_dom"/>
</dbReference>
<proteinExistence type="inferred from homology"/>
<dbReference type="AlphaFoldDB" id="A0A8K0CB15"/>
<evidence type="ECO:0000256" key="4">
    <source>
        <dbReference type="ARBA" id="ARBA00022691"/>
    </source>
</evidence>
<evidence type="ECO:0000313" key="8">
    <source>
        <dbReference type="Proteomes" id="UP000801492"/>
    </source>
</evidence>
<reference evidence="7" key="1">
    <citation type="submission" date="2019-08" db="EMBL/GenBank/DDBJ databases">
        <title>The genome of the North American firefly Photinus pyralis.</title>
        <authorList>
            <consortium name="Photinus pyralis genome working group"/>
            <person name="Fallon T.R."/>
            <person name="Sander Lower S.E."/>
            <person name="Weng J.-K."/>
        </authorList>
    </citation>
    <scope>NUCLEOTIDE SEQUENCE</scope>
    <source>
        <strain evidence="7">TRF0915ILg1</strain>
        <tissue evidence="7">Whole body</tissue>
    </source>
</reference>
<evidence type="ECO:0000256" key="5">
    <source>
        <dbReference type="HAMAP-Rule" id="MF_03188"/>
    </source>
</evidence>
<dbReference type="Gene3D" id="3.40.50.150">
    <property type="entry name" value="Vaccinia Virus protein VP39"/>
    <property type="match status" value="1"/>
</dbReference>
<comment type="caution">
    <text evidence="7">The sequence shown here is derived from an EMBL/GenBank/DDBJ whole genome shotgun (WGS) entry which is preliminary data.</text>
</comment>
<dbReference type="Proteomes" id="UP000801492">
    <property type="component" value="Unassembled WGS sequence"/>
</dbReference>
<sequence>MSFEELGECELGTQEYWDKLYKTEISNFRNHKDVGEVWFGEDIADRIVRWMNKNVPKESVIVDLGCGNGMLLVDLFNGGFKNLNGIDYSEDAVVLAKEVSDHCGTSTEYFVKDILKDNLGEEHYDVVLDKGTYDAISLTSDARHSRETYIDNVHKCLKDDGLLVITSCNWTKDELCTQFEDKFKIFDVIPTPQFKFGGKIGSVVSSVVFKKNIIL</sequence>
<keyword evidence="3 5" id="KW-0808">Transferase</keyword>
<dbReference type="InterPro" id="IPR026635">
    <property type="entry name" value="Efm4/METTL10"/>
</dbReference>
<dbReference type="InterPro" id="IPR029063">
    <property type="entry name" value="SAM-dependent_MTases_sf"/>
</dbReference>
<dbReference type="HAMAP" id="MF_03188">
    <property type="entry name" value="Methyltr_EFM4"/>
    <property type="match status" value="1"/>
</dbReference>